<dbReference type="Gene3D" id="2.40.160.10">
    <property type="entry name" value="Porin"/>
    <property type="match status" value="1"/>
</dbReference>
<name>A0A523W3A9_UNCAE</name>
<feature type="compositionally biased region" description="Acidic residues" evidence="1">
    <location>
        <begin position="463"/>
        <end position="476"/>
    </location>
</feature>
<evidence type="ECO:0000313" key="3">
    <source>
        <dbReference type="Proteomes" id="UP000319130"/>
    </source>
</evidence>
<feature type="non-terminal residue" evidence="2">
    <location>
        <position position="530"/>
    </location>
</feature>
<dbReference type="InterPro" id="IPR023614">
    <property type="entry name" value="Porin_dom_sf"/>
</dbReference>
<accession>A0A523W3A9</accession>
<feature type="region of interest" description="Disordered" evidence="1">
    <location>
        <begin position="461"/>
        <end position="481"/>
    </location>
</feature>
<dbReference type="Proteomes" id="UP000319130">
    <property type="component" value="Unassembled WGS sequence"/>
</dbReference>
<comment type="caution">
    <text evidence="2">The sequence shown here is derived from an EMBL/GenBank/DDBJ whole genome shotgun (WGS) entry which is preliminary data.</text>
</comment>
<dbReference type="EMBL" id="SOIZ01000242">
    <property type="protein sequence ID" value="TET61504.1"/>
    <property type="molecule type" value="Genomic_DNA"/>
</dbReference>
<reference evidence="2 3" key="1">
    <citation type="submission" date="2019-03" db="EMBL/GenBank/DDBJ databases">
        <title>Metabolic potential of uncultured bacteria and archaea associated with petroleum seepage in deep-sea sediments.</title>
        <authorList>
            <person name="Dong X."/>
            <person name="Hubert C."/>
        </authorList>
    </citation>
    <scope>NUCLEOTIDE SEQUENCE [LARGE SCALE GENOMIC DNA]</scope>
    <source>
        <strain evidence="2">E29_bin52</strain>
    </source>
</reference>
<proteinExistence type="predicted"/>
<organism evidence="2 3">
    <name type="scientific">Aerophobetes bacterium</name>
    <dbReference type="NCBI Taxonomy" id="2030807"/>
    <lineage>
        <taxon>Bacteria</taxon>
        <taxon>Candidatus Aerophobota</taxon>
    </lineage>
</organism>
<protein>
    <submittedName>
        <fullName evidence="2">Uncharacterized protein</fullName>
    </submittedName>
</protein>
<feature type="region of interest" description="Disordered" evidence="1">
    <location>
        <begin position="506"/>
        <end position="530"/>
    </location>
</feature>
<evidence type="ECO:0000256" key="1">
    <source>
        <dbReference type="SAM" id="MobiDB-lite"/>
    </source>
</evidence>
<evidence type="ECO:0000313" key="2">
    <source>
        <dbReference type="EMBL" id="TET61504.1"/>
    </source>
</evidence>
<dbReference type="AlphaFoldDB" id="A0A523W3A9"/>
<gene>
    <name evidence="2" type="ORF">E3J48_05495</name>
</gene>
<sequence length="530" mass="59143">MFSKKTGSILSGSRLLIATMIASVSFIFSLEGALAVYKYDNEEKDTHLWLVGIAEGEAEYLTLEGNIEPVEESGLYESGYSYDGRVALYLRGKIKGKYLIKALYDTAKENPEDKLFSTIEPDKYYPVYGDSSTLERVGESQDKLYISIEREGGFLSYGSYETGLTETEFTSYSRTLQGIKASYEGKKHNLSLFGAVTPQVAVHDEIRGDGTSGYYRLSQKNIIEGSDKVVIEVREEDDPDEVIKSTSLDRDRDYYLYHKDGMILFKKAVPSRDKNGNPVWIVIDYEYMPEAGDLDHNIVGVRSELNPSDDFKIGASFVSDTDSPSESQLYGVDIAVSLPGGTEEGSEEPKAELKAEYAHSANEAEVVNPKDNAYSVEVTTRPTSNFELKGYYREVGEDFHHPQKTYEVGTQKYGAEVELELTDRLGLSGEQSYLVDVTDDTETDTSRVVLSYKTDGLTFEPEYKEEEYSDSLDPTEDSLTRGQGITVEAKLSERITASASYMTEETEFINEPARSKEKADTTKLGATYAL</sequence>